<evidence type="ECO:0000256" key="5">
    <source>
        <dbReference type="ARBA" id="ARBA00010869"/>
    </source>
</evidence>
<protein>
    <submittedName>
        <fullName evidence="10">Pyridoxal-5'-phosphate-dependent enzyme</fullName>
    </submittedName>
</protein>
<evidence type="ECO:0000256" key="4">
    <source>
        <dbReference type="ARBA" id="ARBA00001946"/>
    </source>
</evidence>
<dbReference type="OrthoDB" id="271064at2759"/>
<dbReference type="Pfam" id="PF00291">
    <property type="entry name" value="PALP"/>
    <property type="match status" value="1"/>
</dbReference>
<evidence type="ECO:0000313" key="11">
    <source>
        <dbReference type="Proteomes" id="UP000800094"/>
    </source>
</evidence>
<dbReference type="GO" id="GO:0018114">
    <property type="term" value="F:threonine racemase activity"/>
    <property type="evidence" value="ECO:0007669"/>
    <property type="project" value="TreeGrafter"/>
</dbReference>
<evidence type="ECO:0000259" key="9">
    <source>
        <dbReference type="Pfam" id="PF00291"/>
    </source>
</evidence>
<dbReference type="PROSITE" id="PS00165">
    <property type="entry name" value="DEHYDRATASE_SER_THR"/>
    <property type="match status" value="1"/>
</dbReference>
<keyword evidence="8" id="KW-0456">Lyase</keyword>
<name>A0A6A6J063_9PLEO</name>
<evidence type="ECO:0000256" key="6">
    <source>
        <dbReference type="ARBA" id="ARBA00022842"/>
    </source>
</evidence>
<keyword evidence="6" id="KW-0460">Magnesium</keyword>
<dbReference type="GeneID" id="54587649"/>
<dbReference type="PANTHER" id="PTHR43050:SF1">
    <property type="entry name" value="SERINE RACEMASE"/>
    <property type="match status" value="1"/>
</dbReference>
<evidence type="ECO:0000313" key="10">
    <source>
        <dbReference type="EMBL" id="KAF2256089.1"/>
    </source>
</evidence>
<evidence type="ECO:0000256" key="1">
    <source>
        <dbReference type="ARBA" id="ARBA00001913"/>
    </source>
</evidence>
<evidence type="ECO:0000256" key="7">
    <source>
        <dbReference type="ARBA" id="ARBA00022898"/>
    </source>
</evidence>
<gene>
    <name evidence="10" type="ORF">BU26DRAFT_573955</name>
</gene>
<sequence length="353" mass="36894">MSCYPLPSLGDVDKAARLIDSAIRKTPVKVSPHLSRVVPVAGIELFFKCENLQRTGSFKFRGASHFLAKLDDHELEQGVVAYSTGNHALAVAHAAQLASKRKNFPIPTYVALPSNCSPIKVDAAKRHGATVLHAGTTHDAKIKLAKKVQQSTGAALIPPADHLDIVLGQATAVRELLDQVAGMGHGLDAVIVPSGGGGLLVGAIAVCKSLGVTVFGAEPAVGGPGLSAAIEKGARATKMDPAPTIAEGLRSLAGEENWEHIKCPGNVGGVFTASEQQIKEALRAGIENLDCVIEPSAAVPLAVALFNPDFQRQMAALKRHVRVGIVLTGGNVSSEELLRLVPDLDLENVETAN</sequence>
<dbReference type="GO" id="GO:0008721">
    <property type="term" value="F:D-serine ammonia-lyase activity"/>
    <property type="evidence" value="ECO:0007669"/>
    <property type="project" value="TreeGrafter"/>
</dbReference>
<dbReference type="GO" id="GO:0000287">
    <property type="term" value="F:magnesium ion binding"/>
    <property type="evidence" value="ECO:0007669"/>
    <property type="project" value="TreeGrafter"/>
</dbReference>
<comment type="similarity">
    <text evidence="5">Belongs to the serine/threonine dehydratase family.</text>
</comment>
<dbReference type="GO" id="GO:0003941">
    <property type="term" value="F:L-serine ammonia-lyase activity"/>
    <property type="evidence" value="ECO:0007669"/>
    <property type="project" value="TreeGrafter"/>
</dbReference>
<dbReference type="GO" id="GO:0030170">
    <property type="term" value="F:pyridoxal phosphate binding"/>
    <property type="evidence" value="ECO:0007669"/>
    <property type="project" value="InterPro"/>
</dbReference>
<dbReference type="SUPFAM" id="SSF53686">
    <property type="entry name" value="Tryptophan synthase beta subunit-like PLP-dependent enzymes"/>
    <property type="match status" value="1"/>
</dbReference>
<reference evidence="10" key="1">
    <citation type="journal article" date="2020" name="Stud. Mycol.">
        <title>101 Dothideomycetes genomes: a test case for predicting lifestyles and emergence of pathogens.</title>
        <authorList>
            <person name="Haridas S."/>
            <person name="Albert R."/>
            <person name="Binder M."/>
            <person name="Bloem J."/>
            <person name="Labutti K."/>
            <person name="Salamov A."/>
            <person name="Andreopoulos B."/>
            <person name="Baker S."/>
            <person name="Barry K."/>
            <person name="Bills G."/>
            <person name="Bluhm B."/>
            <person name="Cannon C."/>
            <person name="Castanera R."/>
            <person name="Culley D."/>
            <person name="Daum C."/>
            <person name="Ezra D."/>
            <person name="Gonzalez J."/>
            <person name="Henrissat B."/>
            <person name="Kuo A."/>
            <person name="Liang C."/>
            <person name="Lipzen A."/>
            <person name="Lutzoni F."/>
            <person name="Magnuson J."/>
            <person name="Mondo S."/>
            <person name="Nolan M."/>
            <person name="Ohm R."/>
            <person name="Pangilinan J."/>
            <person name="Park H.-J."/>
            <person name="Ramirez L."/>
            <person name="Alfaro M."/>
            <person name="Sun H."/>
            <person name="Tritt A."/>
            <person name="Yoshinaga Y."/>
            <person name="Zwiers L.-H."/>
            <person name="Turgeon B."/>
            <person name="Goodwin S."/>
            <person name="Spatafora J."/>
            <person name="Crous P."/>
            <person name="Grigoriev I."/>
        </authorList>
    </citation>
    <scope>NUCLEOTIDE SEQUENCE</scope>
    <source>
        <strain evidence="10">CBS 122368</strain>
    </source>
</reference>
<evidence type="ECO:0000256" key="8">
    <source>
        <dbReference type="ARBA" id="ARBA00023239"/>
    </source>
</evidence>
<evidence type="ECO:0000256" key="3">
    <source>
        <dbReference type="ARBA" id="ARBA00001936"/>
    </source>
</evidence>
<dbReference type="Gene3D" id="3.40.50.1100">
    <property type="match status" value="2"/>
</dbReference>
<dbReference type="InterPro" id="IPR000634">
    <property type="entry name" value="Ser/Thr_deHydtase_PyrdxlP-BS"/>
</dbReference>
<comment type="cofactor">
    <cofactor evidence="3">
        <name>Mn(2+)</name>
        <dbReference type="ChEBI" id="CHEBI:29035"/>
    </cofactor>
</comment>
<keyword evidence="11" id="KW-1185">Reference proteome</keyword>
<dbReference type="GO" id="GO:0030378">
    <property type="term" value="F:serine racemase activity"/>
    <property type="evidence" value="ECO:0007669"/>
    <property type="project" value="TreeGrafter"/>
</dbReference>
<dbReference type="RefSeq" id="XP_033691093.1">
    <property type="nucleotide sequence ID" value="XM_033834319.1"/>
</dbReference>
<dbReference type="PANTHER" id="PTHR43050">
    <property type="entry name" value="SERINE / THREONINE RACEMASE FAMILY MEMBER"/>
    <property type="match status" value="1"/>
</dbReference>
<comment type="cofactor">
    <cofactor evidence="1">
        <name>Ca(2+)</name>
        <dbReference type="ChEBI" id="CHEBI:29108"/>
    </cofactor>
</comment>
<proteinExistence type="inferred from homology"/>
<dbReference type="GO" id="GO:0005524">
    <property type="term" value="F:ATP binding"/>
    <property type="evidence" value="ECO:0007669"/>
    <property type="project" value="TreeGrafter"/>
</dbReference>
<comment type="cofactor">
    <cofactor evidence="4">
        <name>Mg(2+)</name>
        <dbReference type="ChEBI" id="CHEBI:18420"/>
    </cofactor>
</comment>
<organism evidence="10 11">
    <name type="scientific">Trematosphaeria pertusa</name>
    <dbReference type="NCBI Taxonomy" id="390896"/>
    <lineage>
        <taxon>Eukaryota</taxon>
        <taxon>Fungi</taxon>
        <taxon>Dikarya</taxon>
        <taxon>Ascomycota</taxon>
        <taxon>Pezizomycotina</taxon>
        <taxon>Dothideomycetes</taxon>
        <taxon>Pleosporomycetidae</taxon>
        <taxon>Pleosporales</taxon>
        <taxon>Massarineae</taxon>
        <taxon>Trematosphaeriaceae</taxon>
        <taxon>Trematosphaeria</taxon>
    </lineage>
</organism>
<dbReference type="InterPro" id="IPR001926">
    <property type="entry name" value="TrpB-like_PALP"/>
</dbReference>
<keyword evidence="7" id="KW-0663">Pyridoxal phosphate</keyword>
<dbReference type="AlphaFoldDB" id="A0A6A6J063"/>
<accession>A0A6A6J063</accession>
<dbReference type="EMBL" id="ML987189">
    <property type="protein sequence ID" value="KAF2256089.1"/>
    <property type="molecule type" value="Genomic_DNA"/>
</dbReference>
<dbReference type="Proteomes" id="UP000800094">
    <property type="component" value="Unassembled WGS sequence"/>
</dbReference>
<feature type="domain" description="Tryptophan synthase beta chain-like PALP" evidence="9">
    <location>
        <begin position="20"/>
        <end position="329"/>
    </location>
</feature>
<comment type="cofactor">
    <cofactor evidence="2">
        <name>pyridoxal 5'-phosphate</name>
        <dbReference type="ChEBI" id="CHEBI:597326"/>
    </cofactor>
</comment>
<evidence type="ECO:0000256" key="2">
    <source>
        <dbReference type="ARBA" id="ARBA00001933"/>
    </source>
</evidence>
<dbReference type="GO" id="GO:0006520">
    <property type="term" value="P:amino acid metabolic process"/>
    <property type="evidence" value="ECO:0007669"/>
    <property type="project" value="InterPro"/>
</dbReference>
<dbReference type="FunFam" id="3.40.50.1100:FF:000005">
    <property type="entry name" value="Threonine dehydratase catabolic"/>
    <property type="match status" value="1"/>
</dbReference>
<dbReference type="InterPro" id="IPR036052">
    <property type="entry name" value="TrpB-like_PALP_sf"/>
</dbReference>